<dbReference type="InterPro" id="IPR000719">
    <property type="entry name" value="Prot_kinase_dom"/>
</dbReference>
<keyword evidence="2" id="KW-0418">Kinase</keyword>
<keyword evidence="3" id="KW-1185">Reference proteome</keyword>
<reference evidence="2 3" key="1">
    <citation type="submission" date="2018-06" db="EMBL/GenBank/DDBJ databases">
        <title>Comparative genomics reveals the genomic features of Rhizophagus irregularis, R. cerebriforme, R. diaphanum and Gigaspora rosea, and their symbiotic lifestyle signature.</title>
        <authorList>
            <person name="Morin E."/>
            <person name="San Clemente H."/>
            <person name="Chen E.C.H."/>
            <person name="De La Providencia I."/>
            <person name="Hainaut M."/>
            <person name="Kuo A."/>
            <person name="Kohler A."/>
            <person name="Murat C."/>
            <person name="Tang N."/>
            <person name="Roy S."/>
            <person name="Loubradou J."/>
            <person name="Henrissat B."/>
            <person name="Grigoriev I.V."/>
            <person name="Corradi N."/>
            <person name="Roux C."/>
            <person name="Martin F.M."/>
        </authorList>
    </citation>
    <scope>NUCLEOTIDE SEQUENCE [LARGE SCALE GENOMIC DNA]</scope>
    <source>
        <strain evidence="2 3">DAOM 194757</strain>
    </source>
</reference>
<dbReference type="InterPro" id="IPR011009">
    <property type="entry name" value="Kinase-like_dom_sf"/>
</dbReference>
<evidence type="ECO:0000259" key="1">
    <source>
        <dbReference type="PROSITE" id="PS50011"/>
    </source>
</evidence>
<dbReference type="PROSITE" id="PS50011">
    <property type="entry name" value="PROTEIN_KINASE_DOM"/>
    <property type="match status" value="1"/>
</dbReference>
<dbReference type="SUPFAM" id="SSF56112">
    <property type="entry name" value="Protein kinase-like (PK-like)"/>
    <property type="match status" value="1"/>
</dbReference>
<keyword evidence="2" id="KW-0808">Transferase</keyword>
<proteinExistence type="predicted"/>
<comment type="caution">
    <text evidence="2">The sequence shown here is derived from an EMBL/GenBank/DDBJ whole genome shotgun (WGS) entry which is preliminary data.</text>
</comment>
<dbReference type="STRING" id="44941.A0A397W5V1"/>
<dbReference type="Pfam" id="PF07714">
    <property type="entry name" value="PK_Tyr_Ser-Thr"/>
    <property type="match status" value="1"/>
</dbReference>
<accession>A0A397W5V1</accession>
<evidence type="ECO:0000313" key="3">
    <source>
        <dbReference type="Proteomes" id="UP000266673"/>
    </source>
</evidence>
<dbReference type="InterPro" id="IPR001245">
    <property type="entry name" value="Ser-Thr/Tyr_kinase_cat_dom"/>
</dbReference>
<protein>
    <submittedName>
        <fullName evidence="2">Kinase-like domain-containing protein</fullName>
    </submittedName>
</protein>
<dbReference type="PANTHER" id="PTHR44329">
    <property type="entry name" value="SERINE/THREONINE-PROTEIN KINASE TNNI3K-RELATED"/>
    <property type="match status" value="1"/>
</dbReference>
<dbReference type="GO" id="GO:0005524">
    <property type="term" value="F:ATP binding"/>
    <property type="evidence" value="ECO:0007669"/>
    <property type="project" value="InterPro"/>
</dbReference>
<gene>
    <name evidence="2" type="ORF">C2G38_2153577</name>
</gene>
<dbReference type="InterPro" id="IPR051681">
    <property type="entry name" value="Ser/Thr_Kinases-Pseudokinases"/>
</dbReference>
<feature type="domain" description="Protein kinase" evidence="1">
    <location>
        <begin position="29"/>
        <end position="280"/>
    </location>
</feature>
<organism evidence="2 3">
    <name type="scientific">Gigaspora rosea</name>
    <dbReference type="NCBI Taxonomy" id="44941"/>
    <lineage>
        <taxon>Eukaryota</taxon>
        <taxon>Fungi</taxon>
        <taxon>Fungi incertae sedis</taxon>
        <taxon>Mucoromycota</taxon>
        <taxon>Glomeromycotina</taxon>
        <taxon>Glomeromycetes</taxon>
        <taxon>Diversisporales</taxon>
        <taxon>Gigasporaceae</taxon>
        <taxon>Gigaspora</taxon>
    </lineage>
</organism>
<dbReference type="AlphaFoldDB" id="A0A397W5V1"/>
<name>A0A397W5V1_9GLOM</name>
<dbReference type="EMBL" id="QKWP01000021">
    <property type="protein sequence ID" value="RIB30110.1"/>
    <property type="molecule type" value="Genomic_DNA"/>
</dbReference>
<dbReference type="Proteomes" id="UP000266673">
    <property type="component" value="Unassembled WGS sequence"/>
</dbReference>
<evidence type="ECO:0000313" key="2">
    <source>
        <dbReference type="EMBL" id="RIB30110.1"/>
    </source>
</evidence>
<dbReference type="GO" id="GO:0004674">
    <property type="term" value="F:protein serine/threonine kinase activity"/>
    <property type="evidence" value="ECO:0007669"/>
    <property type="project" value="TreeGrafter"/>
</dbReference>
<dbReference type="OrthoDB" id="2437786at2759"/>
<dbReference type="Gene3D" id="1.10.510.10">
    <property type="entry name" value="Transferase(Phosphotransferase) domain 1"/>
    <property type="match status" value="1"/>
</dbReference>
<sequence>MHRVGEFYQKGIFVEKDIDIAFEWYLKSAITEQCPGKGGFSTVFRTKYLYYYGSYKEVAIKLVKDSNKNKEQFLKELKACHSLNQYLGISRDEKTNDYILVLSYAKNGSLSKNLVDIFKFEWKLKLKILRDIISNLYRIHFKKYLHRDLHPGNIQLRQDYEAYITDLGLSKPLDEEEQEERTHGVLPYIALELFQKQPYTQASDIYSFGIIMVKMTTGQRSLDNYNFDIDLVIKICNGLRPKFGSGIPDCYIELANQCMDSDPEKRPTSCEIIIKLNEWLNIIVNEVENKIKSQFLESDDINKKFSTIKENIKNVYSSKAYNITEINKSQKLNYCQIEYKNNLFLEYQEKKPPRLYSRLKI</sequence>